<dbReference type="STRING" id="1637975.AN957_16435"/>
<dbReference type="InterPro" id="IPR017926">
    <property type="entry name" value="GATASE"/>
</dbReference>
<keyword evidence="1" id="KW-0315">Glutamine amidotransferase</keyword>
<dbReference type="PANTHER" id="PTHR43418">
    <property type="entry name" value="MULTIFUNCTIONAL TRYPTOPHAN BIOSYNTHESIS PROTEIN-RELATED"/>
    <property type="match status" value="1"/>
</dbReference>
<accession>A0A0Q3QQJ8</accession>
<dbReference type="PROSITE" id="PS51273">
    <property type="entry name" value="GATASE_TYPE_1"/>
    <property type="match status" value="1"/>
</dbReference>
<feature type="domain" description="Glutamine amidotransferase" evidence="2">
    <location>
        <begin position="3"/>
        <end position="187"/>
    </location>
</feature>
<comment type="caution">
    <text evidence="3">The sequence shown here is derived from an EMBL/GenBank/DDBJ whole genome shotgun (WGS) entry which is preliminary data.</text>
</comment>
<evidence type="ECO:0000313" key="3">
    <source>
        <dbReference type="EMBL" id="KQL19998.1"/>
    </source>
</evidence>
<dbReference type="GO" id="GO:0005829">
    <property type="term" value="C:cytosol"/>
    <property type="evidence" value="ECO:0007669"/>
    <property type="project" value="TreeGrafter"/>
</dbReference>
<dbReference type="PATRIC" id="fig|1637975.4.peg.3199"/>
<dbReference type="PRINTS" id="PR00099">
    <property type="entry name" value="CPSGATASE"/>
</dbReference>
<sequence>MILLIDNYDSFTYNLYQYLGELGEDVLVVRNDKITIDDIVGLTPDAIVLSPGPGRPEHAGICLEIIQIFFQTVPILGICLGHQAIGFAFGATIDRAKVIKHGKISKLKHNGSSLFQYMPQPIDVMRYHSLVIVSGSLPGSFKVLARSLEDNEIMAIQHEQYPLFGLQFHPESIGTVLGKKIIENFLNHIGREKKNEAHSTAAI</sequence>
<dbReference type="EMBL" id="LJIX01000006">
    <property type="protein sequence ID" value="KQL19998.1"/>
    <property type="molecule type" value="Genomic_DNA"/>
</dbReference>
<dbReference type="CDD" id="cd01743">
    <property type="entry name" value="GATase1_Anthranilate_Synthase"/>
    <property type="match status" value="1"/>
</dbReference>
<proteinExistence type="predicted"/>
<name>A0A0Q3QQJ8_9BACI</name>
<gene>
    <name evidence="3" type="ORF">AN957_16435</name>
</gene>
<dbReference type="GO" id="GO:0000162">
    <property type="term" value="P:L-tryptophan biosynthetic process"/>
    <property type="evidence" value="ECO:0007669"/>
    <property type="project" value="TreeGrafter"/>
</dbReference>
<evidence type="ECO:0000313" key="4">
    <source>
        <dbReference type="Proteomes" id="UP000050996"/>
    </source>
</evidence>
<keyword evidence="4" id="KW-1185">Reference proteome</keyword>
<dbReference type="PRINTS" id="PR00096">
    <property type="entry name" value="GATASE"/>
</dbReference>
<evidence type="ECO:0000259" key="2">
    <source>
        <dbReference type="Pfam" id="PF00117"/>
    </source>
</evidence>
<dbReference type="InterPro" id="IPR050472">
    <property type="entry name" value="Anth_synth/Amidotransfase"/>
</dbReference>
<dbReference type="FunFam" id="3.40.50.880:FF:000003">
    <property type="entry name" value="Anthranilate synthase component II"/>
    <property type="match status" value="1"/>
</dbReference>
<dbReference type="GO" id="GO:0004049">
    <property type="term" value="F:anthranilate synthase activity"/>
    <property type="evidence" value="ECO:0007669"/>
    <property type="project" value="TreeGrafter"/>
</dbReference>
<dbReference type="NCBIfam" id="TIGR00566">
    <property type="entry name" value="trpG_papA"/>
    <property type="match status" value="1"/>
</dbReference>
<dbReference type="Proteomes" id="UP000050996">
    <property type="component" value="Unassembled WGS sequence"/>
</dbReference>
<reference evidence="3 4" key="1">
    <citation type="submission" date="2015-09" db="EMBL/GenBank/DDBJ databases">
        <title>Genome sequencing project for genomic taxonomy and phylogenomics of Bacillus-like bacteria.</title>
        <authorList>
            <person name="Liu B."/>
            <person name="Wang J."/>
            <person name="Zhu Y."/>
            <person name="Liu G."/>
            <person name="Chen Q."/>
            <person name="Chen Z."/>
            <person name="Lan J."/>
            <person name="Che J."/>
            <person name="Ge C."/>
            <person name="Shi H."/>
            <person name="Pan Z."/>
            <person name="Liu X."/>
        </authorList>
    </citation>
    <scope>NUCLEOTIDE SEQUENCE [LARGE SCALE GENOMIC DNA]</scope>
    <source>
        <strain evidence="3 4">FJAT-18043</strain>
    </source>
</reference>
<dbReference type="InterPro" id="IPR029062">
    <property type="entry name" value="Class_I_gatase-like"/>
</dbReference>
<dbReference type="InterPro" id="IPR006221">
    <property type="entry name" value="TrpG/PapA_dom"/>
</dbReference>
<organism evidence="3 4">
    <name type="scientific">Cytobacillus solani</name>
    <dbReference type="NCBI Taxonomy" id="1637975"/>
    <lineage>
        <taxon>Bacteria</taxon>
        <taxon>Bacillati</taxon>
        <taxon>Bacillota</taxon>
        <taxon>Bacilli</taxon>
        <taxon>Bacillales</taxon>
        <taxon>Bacillaceae</taxon>
        <taxon>Cytobacillus</taxon>
    </lineage>
</organism>
<dbReference type="SUPFAM" id="SSF52317">
    <property type="entry name" value="Class I glutamine amidotransferase-like"/>
    <property type="match status" value="1"/>
</dbReference>
<dbReference type="Pfam" id="PF00117">
    <property type="entry name" value="GATase"/>
    <property type="match status" value="1"/>
</dbReference>
<dbReference type="PANTHER" id="PTHR43418:SF4">
    <property type="entry name" value="MULTIFUNCTIONAL TRYPTOPHAN BIOSYNTHESIS PROTEIN"/>
    <property type="match status" value="1"/>
</dbReference>
<evidence type="ECO:0000256" key="1">
    <source>
        <dbReference type="ARBA" id="ARBA00022962"/>
    </source>
</evidence>
<protein>
    <submittedName>
        <fullName evidence="3">Anthranilate synthase subunit II</fullName>
    </submittedName>
</protein>
<dbReference type="RefSeq" id="WP_053476533.1">
    <property type="nucleotide sequence ID" value="NZ_CP085712.1"/>
</dbReference>
<dbReference type="Gene3D" id="3.40.50.880">
    <property type="match status" value="1"/>
</dbReference>
<dbReference type="PRINTS" id="PR00097">
    <property type="entry name" value="ANTSNTHASEII"/>
</dbReference>
<dbReference type="AlphaFoldDB" id="A0A0Q3QQJ8"/>